<evidence type="ECO:0000313" key="2">
    <source>
        <dbReference type="EMBL" id="GAA0178626.1"/>
    </source>
</evidence>
<dbReference type="InterPro" id="IPR034590">
    <property type="entry name" value="POLYCHOME/GIG1"/>
</dbReference>
<evidence type="ECO:0000313" key="3">
    <source>
        <dbReference type="Proteomes" id="UP001454036"/>
    </source>
</evidence>
<protein>
    <recommendedName>
        <fullName evidence="4">Protein POLYCHOME-like</fullName>
    </recommendedName>
</protein>
<keyword evidence="3" id="KW-1185">Reference proteome</keyword>
<dbReference type="Proteomes" id="UP001454036">
    <property type="component" value="Unassembled WGS sequence"/>
</dbReference>
<feature type="compositionally biased region" description="Basic residues" evidence="1">
    <location>
        <begin position="221"/>
        <end position="237"/>
    </location>
</feature>
<proteinExistence type="predicted"/>
<gene>
    <name evidence="2" type="ORF">LIER_29864</name>
</gene>
<dbReference type="AlphaFoldDB" id="A0AAV3RML3"/>
<name>A0AAV3RML3_LITER</name>
<dbReference type="GO" id="GO:0051783">
    <property type="term" value="P:regulation of nuclear division"/>
    <property type="evidence" value="ECO:0007669"/>
    <property type="project" value="InterPro"/>
</dbReference>
<comment type="caution">
    <text evidence="2">The sequence shown here is derived from an EMBL/GenBank/DDBJ whole genome shotgun (WGS) entry which is preliminary data.</text>
</comment>
<organism evidence="2 3">
    <name type="scientific">Lithospermum erythrorhizon</name>
    <name type="common">Purple gromwell</name>
    <name type="synonym">Lithospermum officinale var. erythrorhizon</name>
    <dbReference type="NCBI Taxonomy" id="34254"/>
    <lineage>
        <taxon>Eukaryota</taxon>
        <taxon>Viridiplantae</taxon>
        <taxon>Streptophyta</taxon>
        <taxon>Embryophyta</taxon>
        <taxon>Tracheophyta</taxon>
        <taxon>Spermatophyta</taxon>
        <taxon>Magnoliopsida</taxon>
        <taxon>eudicotyledons</taxon>
        <taxon>Gunneridae</taxon>
        <taxon>Pentapetalae</taxon>
        <taxon>asterids</taxon>
        <taxon>lamiids</taxon>
        <taxon>Boraginales</taxon>
        <taxon>Boraginaceae</taxon>
        <taxon>Boraginoideae</taxon>
        <taxon>Lithospermeae</taxon>
        <taxon>Lithospermum</taxon>
    </lineage>
</organism>
<evidence type="ECO:0000256" key="1">
    <source>
        <dbReference type="SAM" id="MobiDB-lite"/>
    </source>
</evidence>
<feature type="region of interest" description="Disordered" evidence="1">
    <location>
        <begin position="91"/>
        <end position="112"/>
    </location>
</feature>
<dbReference type="GO" id="GO:0005634">
    <property type="term" value="C:nucleus"/>
    <property type="evidence" value="ECO:0007669"/>
    <property type="project" value="InterPro"/>
</dbReference>
<feature type="region of interest" description="Disordered" evidence="1">
    <location>
        <begin position="132"/>
        <end position="153"/>
    </location>
</feature>
<dbReference type="EMBL" id="BAABME010010431">
    <property type="protein sequence ID" value="GAA0178626.1"/>
    <property type="molecule type" value="Genomic_DNA"/>
</dbReference>
<dbReference type="PANTHER" id="PTHR35119">
    <property type="entry name" value="PROTEIN POLYCHOME"/>
    <property type="match status" value="1"/>
</dbReference>
<dbReference type="PANTHER" id="PTHR35119:SF1">
    <property type="entry name" value="PROTEIN POLYCHOME"/>
    <property type="match status" value="1"/>
</dbReference>
<reference evidence="2 3" key="1">
    <citation type="submission" date="2024-01" db="EMBL/GenBank/DDBJ databases">
        <title>The complete chloroplast genome sequence of Lithospermum erythrorhizon: insights into the phylogenetic relationship among Boraginaceae species and the maternal lineages of purple gromwells.</title>
        <authorList>
            <person name="Okada T."/>
            <person name="Watanabe K."/>
        </authorList>
    </citation>
    <scope>NUCLEOTIDE SEQUENCE [LARGE SCALE GENOMIC DNA]</scope>
</reference>
<feature type="region of interest" description="Disordered" evidence="1">
    <location>
        <begin position="220"/>
        <end position="243"/>
    </location>
</feature>
<evidence type="ECO:0008006" key="4">
    <source>
        <dbReference type="Google" id="ProtNLM"/>
    </source>
</evidence>
<sequence length="243" mass="27580">MAEARDRRVRAEDIAEVYIRRRRSLVSNPDSVDQILAFVDQLDESTPPRTALRWRTTPMVGTSSRVIRRFNAFGSPRNIRGRSFRGVQASGRENVVPGGSRGRARGGTLPTWYPRRPLQDITSIVRAIERRRARTGEDEGQSSQSRIPFSTAHFEHDTSLITPEASSSRKPSSPTVLEVPKILLDITNDNKEDSEFLTPQKKLLNSIDSVEKVVMEELNKQKRTPSARKAERKKKVKTLMSMR</sequence>
<accession>A0AAV3RML3</accession>